<feature type="compositionally biased region" description="Low complexity" evidence="11">
    <location>
        <begin position="493"/>
        <end position="507"/>
    </location>
</feature>
<dbReference type="GO" id="GO:0001666">
    <property type="term" value="P:response to hypoxia"/>
    <property type="evidence" value="ECO:0007669"/>
    <property type="project" value="TreeGrafter"/>
</dbReference>
<dbReference type="EC" id="2.3.1.20" evidence="4"/>
<dbReference type="Pfam" id="PF03007">
    <property type="entry name" value="WS_DGAT_cat"/>
    <property type="match status" value="1"/>
</dbReference>
<evidence type="ECO:0000259" key="12">
    <source>
        <dbReference type="Pfam" id="PF03007"/>
    </source>
</evidence>
<feature type="compositionally biased region" description="Polar residues" evidence="11">
    <location>
        <begin position="474"/>
        <end position="492"/>
    </location>
</feature>
<feature type="compositionally biased region" description="Basic residues" evidence="11">
    <location>
        <begin position="508"/>
        <end position="518"/>
    </location>
</feature>
<dbReference type="InterPro" id="IPR009721">
    <property type="entry name" value="O-acyltransferase_WSD1_C"/>
</dbReference>
<keyword evidence="5" id="KW-0444">Lipid biosynthesis</keyword>
<evidence type="ECO:0000256" key="1">
    <source>
        <dbReference type="ARBA" id="ARBA00004771"/>
    </source>
</evidence>
<evidence type="ECO:0000259" key="13">
    <source>
        <dbReference type="Pfam" id="PF06974"/>
    </source>
</evidence>
<feature type="domain" description="O-acyltransferase WSD1-like N-terminal" evidence="12">
    <location>
        <begin position="6"/>
        <end position="281"/>
    </location>
</feature>
<evidence type="ECO:0000256" key="9">
    <source>
        <dbReference type="ARBA" id="ARBA00023315"/>
    </source>
</evidence>
<comment type="catalytic activity">
    <reaction evidence="10">
        <text>an acyl-CoA + a 1,2-diacyl-sn-glycerol = a triacyl-sn-glycerol + CoA</text>
        <dbReference type="Rhea" id="RHEA:10868"/>
        <dbReference type="ChEBI" id="CHEBI:17815"/>
        <dbReference type="ChEBI" id="CHEBI:57287"/>
        <dbReference type="ChEBI" id="CHEBI:58342"/>
        <dbReference type="ChEBI" id="CHEBI:64615"/>
        <dbReference type="EC" id="2.3.1.20"/>
    </reaction>
</comment>
<dbReference type="InterPro" id="IPR045034">
    <property type="entry name" value="O-acyltransferase_WSD1-like"/>
</dbReference>
<comment type="caution">
    <text evidence="14">The sequence shown here is derived from an EMBL/GenBank/DDBJ whole genome shotgun (WGS) entry which is preliminary data.</text>
</comment>
<organism evidence="14 15">
    <name type="scientific">Pseudomarimonas arenosa</name>
    <dbReference type="NCBI Taxonomy" id="2774145"/>
    <lineage>
        <taxon>Bacteria</taxon>
        <taxon>Pseudomonadati</taxon>
        <taxon>Pseudomonadota</taxon>
        <taxon>Gammaproteobacteria</taxon>
        <taxon>Lysobacterales</taxon>
        <taxon>Lysobacteraceae</taxon>
        <taxon>Pseudomarimonas</taxon>
    </lineage>
</organism>
<keyword evidence="15" id="KW-1185">Reference proteome</keyword>
<proteinExistence type="inferred from homology"/>
<evidence type="ECO:0000256" key="10">
    <source>
        <dbReference type="ARBA" id="ARBA00048109"/>
    </source>
</evidence>
<evidence type="ECO:0000256" key="5">
    <source>
        <dbReference type="ARBA" id="ARBA00022516"/>
    </source>
</evidence>
<comment type="pathway">
    <text evidence="2">Lipid metabolism.</text>
</comment>
<reference evidence="14 15" key="1">
    <citation type="submission" date="2020-09" db="EMBL/GenBank/DDBJ databases">
        <title>Pseudoxanthomonas sp. CAU 1598 isolated from sand of Yaerae Beach.</title>
        <authorList>
            <person name="Kim W."/>
        </authorList>
    </citation>
    <scope>NUCLEOTIDE SEQUENCE [LARGE SCALE GENOMIC DNA]</scope>
    <source>
        <strain evidence="14 15">CAU 1598</strain>
    </source>
</reference>
<keyword evidence="8" id="KW-0443">Lipid metabolism</keyword>
<dbReference type="SUPFAM" id="SSF52777">
    <property type="entry name" value="CoA-dependent acyltransferases"/>
    <property type="match status" value="2"/>
</dbReference>
<name>A0AAW3ZKH3_9GAMM</name>
<evidence type="ECO:0000256" key="6">
    <source>
        <dbReference type="ARBA" id="ARBA00022679"/>
    </source>
</evidence>
<evidence type="ECO:0000256" key="2">
    <source>
        <dbReference type="ARBA" id="ARBA00005189"/>
    </source>
</evidence>
<accession>A0AAW3ZKH3</accession>
<keyword evidence="7" id="KW-0319">Glycerol metabolism</keyword>
<dbReference type="GO" id="GO:0019432">
    <property type="term" value="P:triglyceride biosynthetic process"/>
    <property type="evidence" value="ECO:0007669"/>
    <property type="project" value="TreeGrafter"/>
</dbReference>
<dbReference type="PANTHER" id="PTHR31650">
    <property type="entry name" value="O-ACYLTRANSFERASE (WSD1-LIKE) FAMILY PROTEIN"/>
    <property type="match status" value="1"/>
</dbReference>
<dbReference type="Pfam" id="PF06974">
    <property type="entry name" value="WS_DGAT_C"/>
    <property type="match status" value="1"/>
</dbReference>
<evidence type="ECO:0000256" key="3">
    <source>
        <dbReference type="ARBA" id="ARBA00009587"/>
    </source>
</evidence>
<dbReference type="GO" id="GO:0004144">
    <property type="term" value="F:diacylglycerol O-acyltransferase activity"/>
    <property type="evidence" value="ECO:0007669"/>
    <property type="project" value="UniProtKB-EC"/>
</dbReference>
<dbReference type="AlphaFoldDB" id="A0AAW3ZKH3"/>
<dbReference type="PANTHER" id="PTHR31650:SF1">
    <property type="entry name" value="WAX ESTER SYNTHASE_DIACYLGLYCEROL ACYLTRANSFERASE 4-RELATED"/>
    <property type="match status" value="1"/>
</dbReference>
<dbReference type="Gene3D" id="3.30.559.10">
    <property type="entry name" value="Chloramphenicol acetyltransferase-like domain"/>
    <property type="match status" value="1"/>
</dbReference>
<evidence type="ECO:0000256" key="4">
    <source>
        <dbReference type="ARBA" id="ARBA00013244"/>
    </source>
</evidence>
<evidence type="ECO:0000256" key="11">
    <source>
        <dbReference type="SAM" id="MobiDB-lite"/>
    </source>
</evidence>
<sequence>MANRTLNLLDASWLLVESHETPMHVGALMPFSLPDGAAPDFIKKIMADFRSASAVQPPWNRRLKSPKFKGLVPVWEEVDEIDLEHHVHHSALPAPGGERELGQLIARLHSQPLDLTRPPWEVELIEGLEGGRFALYTKVHHSLMDGIGGVKLLVRAMSDDPKASMKFAPFWTIKPEHKPAKPKKRKTRQEDPVATVAQAAAGLIEMVKGQAGTVPDIARAFGTMFSAVRNKNDVLRIPFEAPVSALNGRIRGPRRFATQRFELERLKSLAKAADCTLNDVVLCLCGAALRRFLDELGELPDKPLTAGIPVSVRPSDDDDSGNAITFIISTLGTDIADPLERLDAIRASTRRAKEHVQSLPRQAMMQYTLLLMTPYMASLLTGVGGRTRPMFNITISNVPGPDKPLYFRGAKMEASYPVSLVTHGQALNITCQSYDGHLNFGFTGCRDSLPHMQRVATYTGEALSELESVLAKTGSKTQAAGSSRSKPKLSSQRGKPAATKAAPAAAAPKRKPRLKKRD</sequence>
<comment type="pathway">
    <text evidence="1">Glycerolipid metabolism; triacylglycerol biosynthesis.</text>
</comment>
<dbReference type="GO" id="GO:0005886">
    <property type="term" value="C:plasma membrane"/>
    <property type="evidence" value="ECO:0007669"/>
    <property type="project" value="TreeGrafter"/>
</dbReference>
<dbReference type="GO" id="GO:0071731">
    <property type="term" value="P:response to nitric oxide"/>
    <property type="evidence" value="ECO:0007669"/>
    <property type="project" value="TreeGrafter"/>
</dbReference>
<evidence type="ECO:0000256" key="7">
    <source>
        <dbReference type="ARBA" id="ARBA00022798"/>
    </source>
</evidence>
<dbReference type="GO" id="GO:0006071">
    <property type="term" value="P:glycerol metabolic process"/>
    <property type="evidence" value="ECO:0007669"/>
    <property type="project" value="UniProtKB-KW"/>
</dbReference>
<dbReference type="GO" id="GO:0051701">
    <property type="term" value="P:biological process involved in interaction with host"/>
    <property type="evidence" value="ECO:0007669"/>
    <property type="project" value="TreeGrafter"/>
</dbReference>
<gene>
    <name evidence="14" type="ORF">IFO71_09355</name>
</gene>
<protein>
    <recommendedName>
        <fullName evidence="4">diacylglycerol O-acyltransferase</fullName>
        <ecNumber evidence="4">2.3.1.20</ecNumber>
    </recommendedName>
</protein>
<evidence type="ECO:0000256" key="8">
    <source>
        <dbReference type="ARBA" id="ARBA00023098"/>
    </source>
</evidence>
<keyword evidence="6" id="KW-0808">Transferase</keyword>
<evidence type="ECO:0000313" key="14">
    <source>
        <dbReference type="EMBL" id="MBD8525950.1"/>
    </source>
</evidence>
<dbReference type="InterPro" id="IPR004255">
    <property type="entry name" value="O-acyltransferase_WSD1_N"/>
</dbReference>
<evidence type="ECO:0000313" key="15">
    <source>
        <dbReference type="Proteomes" id="UP000613768"/>
    </source>
</evidence>
<comment type="similarity">
    <text evidence="3">Belongs to the long-chain O-acyltransferase family.</text>
</comment>
<dbReference type="InterPro" id="IPR014292">
    <property type="entry name" value="Acyl_transf_WS/DGAT"/>
</dbReference>
<dbReference type="InterPro" id="IPR023213">
    <property type="entry name" value="CAT-like_dom_sf"/>
</dbReference>
<feature type="domain" description="O-acyltransferase WSD1 C-terminal" evidence="13">
    <location>
        <begin position="321"/>
        <end position="466"/>
    </location>
</feature>
<keyword evidence="9" id="KW-0012">Acyltransferase</keyword>
<dbReference type="NCBIfam" id="TIGR02946">
    <property type="entry name" value="acyl_WS_DGAT"/>
    <property type="match status" value="1"/>
</dbReference>
<dbReference type="RefSeq" id="WP_192029372.1">
    <property type="nucleotide sequence ID" value="NZ_JACYTR010000015.1"/>
</dbReference>
<dbReference type="EMBL" id="JACYTR010000015">
    <property type="protein sequence ID" value="MBD8525950.1"/>
    <property type="molecule type" value="Genomic_DNA"/>
</dbReference>
<dbReference type="Gene3D" id="3.30.559.30">
    <property type="entry name" value="Nonribosomal peptide synthetase, condensation domain"/>
    <property type="match status" value="1"/>
</dbReference>
<dbReference type="Proteomes" id="UP000613768">
    <property type="component" value="Unassembled WGS sequence"/>
</dbReference>
<feature type="region of interest" description="Disordered" evidence="11">
    <location>
        <begin position="471"/>
        <end position="518"/>
    </location>
</feature>